<protein>
    <submittedName>
        <fullName evidence="2">Peptidase M15</fullName>
    </submittedName>
</protein>
<name>A0A0F4Q4G8_9GAMM</name>
<dbReference type="CDD" id="cd14847">
    <property type="entry name" value="DD-carboxypeptidase_like"/>
    <property type="match status" value="1"/>
</dbReference>
<dbReference type="PANTHER" id="PTHR34385">
    <property type="entry name" value="D-ALANYL-D-ALANINE CARBOXYPEPTIDASE"/>
    <property type="match status" value="1"/>
</dbReference>
<dbReference type="Pfam" id="PF02557">
    <property type="entry name" value="VanY"/>
    <property type="match status" value="1"/>
</dbReference>
<reference evidence="2 3" key="1">
    <citation type="journal article" date="2015" name="BMC Genomics">
        <title>Genome mining reveals unlocked bioactive potential of marine Gram-negative bacteria.</title>
        <authorList>
            <person name="Machado H."/>
            <person name="Sonnenschein E.C."/>
            <person name="Melchiorsen J."/>
            <person name="Gram L."/>
        </authorList>
    </citation>
    <scope>NUCLEOTIDE SEQUENCE [LARGE SCALE GENOMIC DNA]</scope>
    <source>
        <strain evidence="2 3">S3137</strain>
    </source>
</reference>
<dbReference type="RefSeq" id="WP_045978655.1">
    <property type="nucleotide sequence ID" value="NZ_JXXY01000004.1"/>
</dbReference>
<dbReference type="InterPro" id="IPR009045">
    <property type="entry name" value="Zn_M74/Hedgehog-like"/>
</dbReference>
<dbReference type="Proteomes" id="UP000033664">
    <property type="component" value="Unassembled WGS sequence"/>
</dbReference>
<evidence type="ECO:0000313" key="2">
    <source>
        <dbReference type="EMBL" id="KJZ01422.1"/>
    </source>
</evidence>
<dbReference type="GO" id="GO:0006508">
    <property type="term" value="P:proteolysis"/>
    <property type="evidence" value="ECO:0007669"/>
    <property type="project" value="InterPro"/>
</dbReference>
<dbReference type="PATRIC" id="fig|151081.8.peg.874"/>
<proteinExistence type="predicted"/>
<accession>A0A0F4Q4G8</accession>
<dbReference type="GeneID" id="58227623"/>
<dbReference type="SUPFAM" id="SSF55166">
    <property type="entry name" value="Hedgehog/DD-peptidase"/>
    <property type="match status" value="1"/>
</dbReference>
<evidence type="ECO:0000313" key="3">
    <source>
        <dbReference type="Proteomes" id="UP000033664"/>
    </source>
</evidence>
<dbReference type="eggNOG" id="COG1876">
    <property type="taxonomic scope" value="Bacteria"/>
</dbReference>
<keyword evidence="3" id="KW-1185">Reference proteome</keyword>
<gene>
    <name evidence="2" type="ORF">TW72_03875</name>
</gene>
<feature type="domain" description="D-alanyl-D-alanine carboxypeptidase-like core" evidence="1">
    <location>
        <begin position="21"/>
        <end position="175"/>
    </location>
</feature>
<dbReference type="InterPro" id="IPR003709">
    <property type="entry name" value="VanY-like_core_dom"/>
</dbReference>
<organism evidence="2 3">
    <name type="scientific">Pseudoalteromonas ruthenica</name>
    <dbReference type="NCBI Taxonomy" id="151081"/>
    <lineage>
        <taxon>Bacteria</taxon>
        <taxon>Pseudomonadati</taxon>
        <taxon>Pseudomonadota</taxon>
        <taxon>Gammaproteobacteria</taxon>
        <taxon>Alteromonadales</taxon>
        <taxon>Pseudoalteromonadaceae</taxon>
        <taxon>Pseudoalteromonas</taxon>
    </lineage>
</organism>
<sequence>MNLAMCATGRSDEHLVSYQQQSVHHEALHDLKRLQRGAAKDGIDLRVASAFRSFSRQAAIWNAKFNGHRSVLDINEQEVELSHLNTLQRCQAIMLFSALPGASRHHFGTDFDVWDSGAVSDDYALALTQREYAPTGPFAQLSQWLDEHMAEYGFYRPYDCYRGGVAPEPWHISHITSASILLPWQNPSTIADALRDSDVAGNETIMAHLDTLCTQFVTNVGPVFAAR</sequence>
<dbReference type="AlphaFoldDB" id="A0A0F4Q4G8"/>
<dbReference type="PANTHER" id="PTHR34385:SF1">
    <property type="entry name" value="PEPTIDOGLYCAN L-ALANYL-D-GLUTAMATE ENDOPEPTIDASE CWLK"/>
    <property type="match status" value="1"/>
</dbReference>
<evidence type="ECO:0000259" key="1">
    <source>
        <dbReference type="Pfam" id="PF02557"/>
    </source>
</evidence>
<comment type="caution">
    <text evidence="2">The sequence shown here is derived from an EMBL/GenBank/DDBJ whole genome shotgun (WGS) entry which is preliminary data.</text>
</comment>
<dbReference type="Gene3D" id="3.30.1380.10">
    <property type="match status" value="1"/>
</dbReference>
<dbReference type="InterPro" id="IPR052179">
    <property type="entry name" value="DD-CPase-like"/>
</dbReference>
<dbReference type="EMBL" id="JXXZ01000003">
    <property type="protein sequence ID" value="KJZ01422.1"/>
    <property type="molecule type" value="Genomic_DNA"/>
</dbReference>
<dbReference type="GO" id="GO:0008233">
    <property type="term" value="F:peptidase activity"/>
    <property type="evidence" value="ECO:0007669"/>
    <property type="project" value="InterPro"/>
</dbReference>
<dbReference type="OrthoDB" id="9792074at2"/>